<keyword evidence="3" id="KW-0003">3Fe-4S</keyword>
<protein>
    <submittedName>
        <fullName evidence="6">Putative NADH ubiquinone oxidoreductase, 20 kDa subunit</fullName>
    </submittedName>
</protein>
<keyword evidence="3" id="KW-0408">Iron</keyword>
<sequence length="276" mass="28935">MGIYGLTGCAGDQLAILNDEALLLSLAQLTHIVDFGMASSEAGVDDAPLDLAIVEGAVCSKRDLRVLRAIRARATRLMALGSCALFGGLPAMDAQTPLAMRRLAVYGNAPSASLDESLPAAPLSDYVMVDYAIPGCPIETRELADALARILAGGEPLRHDAPVCADCRLAENVCLAQRGDVCCGPLTRGGCGARCVGFGQACRGCRGPVDDPAFDRVALSLMSQGLGKEQAIAAMQRFSAPAWTGERLAGAFEEDPRHLGVGRKPKPPRWTTESIS</sequence>
<evidence type="ECO:0000313" key="7">
    <source>
        <dbReference type="Proteomes" id="UP000194003"/>
    </source>
</evidence>
<reference evidence="6 7" key="1">
    <citation type="journal article" date="2016" name="BMC Genomics">
        <title>Combined genomic and structural analyses of a cultured magnetotactic bacterium reveals its niche adaptation to a dynamic environment.</title>
        <authorList>
            <person name="Araujo A.C."/>
            <person name="Morillo V."/>
            <person name="Cypriano J."/>
            <person name="Teixeira L.C."/>
            <person name="Leao P."/>
            <person name="Lyra S."/>
            <person name="Almeida L.G."/>
            <person name="Bazylinski D.A."/>
            <person name="Vasconcellos A.T."/>
            <person name="Abreu F."/>
            <person name="Lins U."/>
        </authorList>
    </citation>
    <scope>NUCLEOTIDE SEQUENCE [LARGE SCALE GENOMIC DNA]</scope>
    <source>
        <strain evidence="6 7">IT-1</strain>
    </source>
</reference>
<dbReference type="InterPro" id="IPR006137">
    <property type="entry name" value="NADH_UbQ_OxRdtase-like_20kDa"/>
</dbReference>
<gene>
    <name evidence="6" type="ORF">MAIT1_04100</name>
</gene>
<dbReference type="GO" id="GO:0046872">
    <property type="term" value="F:metal ion binding"/>
    <property type="evidence" value="ECO:0007669"/>
    <property type="project" value="UniProtKB-KW"/>
</dbReference>
<keyword evidence="7" id="KW-1185">Reference proteome</keyword>
<feature type="region of interest" description="Disordered" evidence="4">
    <location>
        <begin position="254"/>
        <end position="276"/>
    </location>
</feature>
<dbReference type="EMBL" id="LVJN01000019">
    <property type="protein sequence ID" value="OSM04233.1"/>
    <property type="molecule type" value="Genomic_DNA"/>
</dbReference>
<dbReference type="PANTHER" id="PTHR42845">
    <property type="entry name" value="COENZYME F420-REDUCING HYDROGENASE, GAMMA SUBUNIT"/>
    <property type="match status" value="1"/>
</dbReference>
<evidence type="ECO:0000259" key="5">
    <source>
        <dbReference type="Pfam" id="PF01058"/>
    </source>
</evidence>
<dbReference type="STRING" id="1434232.MAIT1_04100"/>
<dbReference type="Pfam" id="PF01058">
    <property type="entry name" value="Oxidored_q6"/>
    <property type="match status" value="1"/>
</dbReference>
<keyword evidence="2" id="KW-0560">Oxidoreductase</keyword>
<accession>A0A1Y2K5H1</accession>
<dbReference type="GO" id="GO:0016491">
    <property type="term" value="F:oxidoreductase activity"/>
    <property type="evidence" value="ECO:0007669"/>
    <property type="project" value="UniProtKB-KW"/>
</dbReference>
<organism evidence="6 7">
    <name type="scientific">Magnetofaba australis IT-1</name>
    <dbReference type="NCBI Taxonomy" id="1434232"/>
    <lineage>
        <taxon>Bacteria</taxon>
        <taxon>Pseudomonadati</taxon>
        <taxon>Pseudomonadota</taxon>
        <taxon>Magnetococcia</taxon>
        <taxon>Magnetococcales</taxon>
        <taxon>Magnetococcaceae</taxon>
        <taxon>Magnetofaba</taxon>
    </lineage>
</organism>
<keyword evidence="6" id="KW-0830">Ubiquinone</keyword>
<dbReference type="InterPro" id="IPR037024">
    <property type="entry name" value="NiFe_Hase_small_N_sf"/>
</dbReference>
<evidence type="ECO:0000256" key="4">
    <source>
        <dbReference type="SAM" id="MobiDB-lite"/>
    </source>
</evidence>
<dbReference type="Gene3D" id="3.40.50.700">
    <property type="entry name" value="NADH:ubiquinone oxidoreductase-like, 20kDa subunit"/>
    <property type="match status" value="1"/>
</dbReference>
<evidence type="ECO:0000256" key="3">
    <source>
        <dbReference type="ARBA" id="ARBA00023291"/>
    </source>
</evidence>
<comment type="caution">
    <text evidence="6">The sequence shown here is derived from an EMBL/GenBank/DDBJ whole genome shotgun (WGS) entry which is preliminary data.</text>
</comment>
<dbReference type="AlphaFoldDB" id="A0A1Y2K5H1"/>
<evidence type="ECO:0000256" key="2">
    <source>
        <dbReference type="ARBA" id="ARBA00023002"/>
    </source>
</evidence>
<keyword evidence="3" id="KW-0411">Iron-sulfur</keyword>
<name>A0A1Y2K5H1_9PROT</name>
<evidence type="ECO:0000313" key="6">
    <source>
        <dbReference type="EMBL" id="OSM04233.1"/>
    </source>
</evidence>
<dbReference type="GO" id="GO:0051538">
    <property type="term" value="F:3 iron, 4 sulfur cluster binding"/>
    <property type="evidence" value="ECO:0007669"/>
    <property type="project" value="UniProtKB-KW"/>
</dbReference>
<proteinExistence type="predicted"/>
<dbReference type="Proteomes" id="UP000194003">
    <property type="component" value="Unassembled WGS sequence"/>
</dbReference>
<dbReference type="SUPFAM" id="SSF56770">
    <property type="entry name" value="HydA/Nqo6-like"/>
    <property type="match status" value="1"/>
</dbReference>
<comment type="cofactor">
    <cofactor evidence="1">
        <name>[3Fe-4S] cluster</name>
        <dbReference type="ChEBI" id="CHEBI:21137"/>
    </cofactor>
</comment>
<evidence type="ECO:0000256" key="1">
    <source>
        <dbReference type="ARBA" id="ARBA00001927"/>
    </source>
</evidence>
<dbReference type="PANTHER" id="PTHR42845:SF3">
    <property type="entry name" value="CYTOSOLIC NIFE-HYDROGENASE, DELTA SUBUNIT"/>
    <property type="match status" value="1"/>
</dbReference>
<keyword evidence="3" id="KW-0479">Metal-binding</keyword>
<feature type="domain" description="NADH:ubiquinone oxidoreductase-like 20kDa subunit" evidence="5">
    <location>
        <begin position="9"/>
        <end position="149"/>
    </location>
</feature>
<dbReference type="InterPro" id="IPR051349">
    <property type="entry name" value="Hydrogenase_assoc-protein"/>
</dbReference>